<dbReference type="Proteomes" id="UP000321790">
    <property type="component" value="Unassembled WGS sequence"/>
</dbReference>
<comment type="caution">
    <text evidence="1">The sequence shown here is derived from an EMBL/GenBank/DDBJ whole genome shotgun (WGS) entry which is preliminary data.</text>
</comment>
<keyword evidence="2" id="KW-1185">Reference proteome</keyword>
<proteinExistence type="predicted"/>
<name>A0A5C7AZS8_9FLAO</name>
<dbReference type="AlphaFoldDB" id="A0A5C7AZS8"/>
<evidence type="ECO:0000313" key="2">
    <source>
        <dbReference type="Proteomes" id="UP000321790"/>
    </source>
</evidence>
<organism evidence="1 2">
    <name type="scientific">Seonamhaeicola algicola</name>
    <dbReference type="NCBI Taxonomy" id="1719036"/>
    <lineage>
        <taxon>Bacteria</taxon>
        <taxon>Pseudomonadati</taxon>
        <taxon>Bacteroidota</taxon>
        <taxon>Flavobacteriia</taxon>
        <taxon>Flavobacteriales</taxon>
        <taxon>Flavobacteriaceae</taxon>
    </lineage>
</organism>
<gene>
    <name evidence="1" type="ORF">FUA26_03335</name>
</gene>
<dbReference type="EMBL" id="VOSC01000012">
    <property type="protein sequence ID" value="TXE13233.1"/>
    <property type="molecule type" value="Genomic_DNA"/>
</dbReference>
<sequence>MFVVFLTTPTIVTLIDSSIDISMYYTSAEEEEKGNEKTKNCEKLFFENPHIESAFSLIESEDNLGYYIKKYPKPHLNLISPPPELNIV</sequence>
<reference evidence="2" key="1">
    <citation type="submission" date="2019-08" db="EMBL/GenBank/DDBJ databases">
        <title>Seonamhaeicola sediminis sp. nov., isolated from marine sediment.</title>
        <authorList>
            <person name="Cao W.R."/>
        </authorList>
    </citation>
    <scope>NUCLEOTIDE SEQUENCE [LARGE SCALE GENOMIC DNA]</scope>
    <source>
        <strain evidence="2">Gy8</strain>
    </source>
</reference>
<evidence type="ECO:0000313" key="1">
    <source>
        <dbReference type="EMBL" id="TXE13233.1"/>
    </source>
</evidence>
<protein>
    <submittedName>
        <fullName evidence="1">Uncharacterized protein</fullName>
    </submittedName>
</protein>
<dbReference type="OrthoDB" id="1450082at2"/>
<accession>A0A5C7AZS8</accession>